<feature type="domain" description="WLM" evidence="6">
    <location>
        <begin position="1"/>
        <end position="151"/>
    </location>
</feature>
<evidence type="ECO:0000313" key="8">
    <source>
        <dbReference type="Proteomes" id="UP000070444"/>
    </source>
</evidence>
<evidence type="ECO:0000256" key="3">
    <source>
        <dbReference type="ARBA" id="ARBA00022833"/>
    </source>
</evidence>
<dbReference type="GO" id="GO:0006281">
    <property type="term" value="P:DNA repair"/>
    <property type="evidence" value="ECO:0007669"/>
    <property type="project" value="TreeGrafter"/>
</dbReference>
<dbReference type="OMA" id="GTLCEFY"/>
<reference evidence="7 8" key="1">
    <citation type="journal article" date="2015" name="Genome Biol. Evol.">
        <title>Phylogenomic analyses indicate that early fungi evolved digesting cell walls of algal ancestors of land plants.</title>
        <authorList>
            <person name="Chang Y."/>
            <person name="Wang S."/>
            <person name="Sekimoto S."/>
            <person name="Aerts A.L."/>
            <person name="Choi C."/>
            <person name="Clum A."/>
            <person name="LaButti K.M."/>
            <person name="Lindquist E.A."/>
            <person name="Yee Ngan C."/>
            <person name="Ohm R.A."/>
            <person name="Salamov A.A."/>
            <person name="Grigoriev I.V."/>
            <person name="Spatafora J.W."/>
            <person name="Berbee M.L."/>
        </authorList>
    </citation>
    <scope>NUCLEOTIDE SEQUENCE [LARGE SCALE GENOMIC DNA]</scope>
    <source>
        <strain evidence="7 8">NRRL 28638</strain>
    </source>
</reference>
<protein>
    <submittedName>
        <fullName evidence="7">WLM-domain-containing protein</fullName>
    </submittedName>
</protein>
<evidence type="ECO:0000259" key="5">
    <source>
        <dbReference type="PROSITE" id="PS50199"/>
    </source>
</evidence>
<dbReference type="GO" id="GO:0008270">
    <property type="term" value="F:zinc ion binding"/>
    <property type="evidence" value="ECO:0007669"/>
    <property type="project" value="UniProtKB-KW"/>
</dbReference>
<dbReference type="Gene3D" id="2.30.30.380">
    <property type="entry name" value="Zn-finger domain of Sec23/24"/>
    <property type="match status" value="2"/>
</dbReference>
<dbReference type="Proteomes" id="UP000070444">
    <property type="component" value="Unassembled WGS sequence"/>
</dbReference>
<sequence>MRMAKQVEPILKKRRWKVQNLREFFPKNPNLLGTNYGRVITISIRLRPNSNKDEFLPYEECMGTLLHELTHIVHSDHNDLFNALLKDLEEEFFRLIYKELGMGQLHPNLENITIGTFAPFSGKSYRLGGTESNVGSLKWKVYFAAQSRQNGNTICGTQSNGGNISLIEEDDSPSSLEELQDNSHDSEDDLQIISIVKKSSTSNQPNSHNVLSLENEWECKMCTFKNSSQYLQCEICCNTKPIDKSQLQTHWTCKSCTFLNLIDSKKCEICQSSF</sequence>
<dbReference type="InterPro" id="IPR001876">
    <property type="entry name" value="Znf_RanBP2"/>
</dbReference>
<dbReference type="GO" id="GO:0005634">
    <property type="term" value="C:nucleus"/>
    <property type="evidence" value="ECO:0007669"/>
    <property type="project" value="TreeGrafter"/>
</dbReference>
<evidence type="ECO:0000259" key="6">
    <source>
        <dbReference type="PROSITE" id="PS51397"/>
    </source>
</evidence>
<keyword evidence="8" id="KW-1185">Reference proteome</keyword>
<dbReference type="InterPro" id="IPR013536">
    <property type="entry name" value="WLM_dom"/>
</dbReference>
<dbReference type="SMART" id="SM00547">
    <property type="entry name" value="ZnF_RBZ"/>
    <property type="match status" value="2"/>
</dbReference>
<dbReference type="InterPro" id="IPR036443">
    <property type="entry name" value="Znf_RanBP2_sf"/>
</dbReference>
<feature type="domain" description="RanBP2-type" evidence="5">
    <location>
        <begin position="213"/>
        <end position="242"/>
    </location>
</feature>
<keyword evidence="3" id="KW-0862">Zinc</keyword>
<evidence type="ECO:0000256" key="1">
    <source>
        <dbReference type="ARBA" id="ARBA00022723"/>
    </source>
</evidence>
<evidence type="ECO:0000256" key="4">
    <source>
        <dbReference type="PROSITE-ProRule" id="PRU00322"/>
    </source>
</evidence>
<dbReference type="PROSITE" id="PS01358">
    <property type="entry name" value="ZF_RANBP2_1"/>
    <property type="match status" value="2"/>
</dbReference>
<feature type="domain" description="RanBP2-type" evidence="5">
    <location>
        <begin position="244"/>
        <end position="274"/>
    </location>
</feature>
<evidence type="ECO:0000256" key="2">
    <source>
        <dbReference type="ARBA" id="ARBA00022771"/>
    </source>
</evidence>
<dbReference type="PANTHER" id="PTHR46622:SF1">
    <property type="entry name" value="DNA-DEPENDENT METALLOPROTEASE WSS1"/>
    <property type="match status" value="1"/>
</dbReference>
<dbReference type="PROSITE" id="PS51397">
    <property type="entry name" value="WLM"/>
    <property type="match status" value="1"/>
</dbReference>
<keyword evidence="1" id="KW-0479">Metal-binding</keyword>
<dbReference type="InterPro" id="IPR053000">
    <property type="entry name" value="WSS1-like_metalloprotease"/>
</dbReference>
<gene>
    <name evidence="7" type="ORF">CONCODRAFT_85268</name>
</gene>
<dbReference type="OrthoDB" id="261960at2759"/>
<dbReference type="STRING" id="796925.A0A137P674"/>
<dbReference type="AlphaFoldDB" id="A0A137P674"/>
<dbReference type="Pfam" id="PF08325">
    <property type="entry name" value="WLM"/>
    <property type="match status" value="1"/>
</dbReference>
<dbReference type="PROSITE" id="PS50199">
    <property type="entry name" value="ZF_RANBP2_2"/>
    <property type="match status" value="2"/>
</dbReference>
<dbReference type="PANTHER" id="PTHR46622">
    <property type="entry name" value="DNA-DEPENDENT METALLOPROTEASE WSS1"/>
    <property type="match status" value="1"/>
</dbReference>
<dbReference type="SUPFAM" id="SSF90209">
    <property type="entry name" value="Ran binding protein zinc finger-like"/>
    <property type="match status" value="2"/>
</dbReference>
<accession>A0A137P674</accession>
<evidence type="ECO:0000313" key="7">
    <source>
        <dbReference type="EMBL" id="KXN70496.1"/>
    </source>
</evidence>
<dbReference type="EMBL" id="KQ964500">
    <property type="protein sequence ID" value="KXN70496.1"/>
    <property type="molecule type" value="Genomic_DNA"/>
</dbReference>
<organism evidence="7 8">
    <name type="scientific">Conidiobolus coronatus (strain ATCC 28846 / CBS 209.66 / NRRL 28638)</name>
    <name type="common">Delacroixia coronata</name>
    <dbReference type="NCBI Taxonomy" id="796925"/>
    <lineage>
        <taxon>Eukaryota</taxon>
        <taxon>Fungi</taxon>
        <taxon>Fungi incertae sedis</taxon>
        <taxon>Zoopagomycota</taxon>
        <taxon>Entomophthoromycotina</taxon>
        <taxon>Entomophthoromycetes</taxon>
        <taxon>Entomophthorales</taxon>
        <taxon>Ancylistaceae</taxon>
        <taxon>Conidiobolus</taxon>
    </lineage>
</organism>
<name>A0A137P674_CONC2</name>
<dbReference type="Pfam" id="PF00641">
    <property type="entry name" value="Zn_ribbon_RanBP"/>
    <property type="match status" value="2"/>
</dbReference>
<proteinExistence type="predicted"/>
<keyword evidence="2 4" id="KW-0863">Zinc-finger</keyword>
<dbReference type="GO" id="GO:0008237">
    <property type="term" value="F:metallopeptidase activity"/>
    <property type="evidence" value="ECO:0007669"/>
    <property type="project" value="TreeGrafter"/>
</dbReference>